<accession>A0A0A9HLX4</accession>
<dbReference type="EMBL" id="GBRH01160159">
    <property type="protein sequence ID" value="JAE37737.1"/>
    <property type="molecule type" value="Transcribed_RNA"/>
</dbReference>
<protein>
    <submittedName>
        <fullName evidence="1">Uncharacterized protein</fullName>
    </submittedName>
</protein>
<reference evidence="1" key="1">
    <citation type="submission" date="2014-09" db="EMBL/GenBank/DDBJ databases">
        <authorList>
            <person name="Magalhaes I.L.F."/>
            <person name="Oliveira U."/>
            <person name="Santos F.R."/>
            <person name="Vidigal T.H.D.A."/>
            <person name="Brescovit A.D."/>
            <person name="Santos A.J."/>
        </authorList>
    </citation>
    <scope>NUCLEOTIDE SEQUENCE</scope>
    <source>
        <tissue evidence="1">Shoot tissue taken approximately 20 cm above the soil surface</tissue>
    </source>
</reference>
<sequence>MKSCYAFLNLLSFRFCKV</sequence>
<dbReference type="AlphaFoldDB" id="A0A0A9HLX4"/>
<organism evidence="1">
    <name type="scientific">Arundo donax</name>
    <name type="common">Giant reed</name>
    <name type="synonym">Donax arundinaceus</name>
    <dbReference type="NCBI Taxonomy" id="35708"/>
    <lineage>
        <taxon>Eukaryota</taxon>
        <taxon>Viridiplantae</taxon>
        <taxon>Streptophyta</taxon>
        <taxon>Embryophyta</taxon>
        <taxon>Tracheophyta</taxon>
        <taxon>Spermatophyta</taxon>
        <taxon>Magnoliopsida</taxon>
        <taxon>Liliopsida</taxon>
        <taxon>Poales</taxon>
        <taxon>Poaceae</taxon>
        <taxon>PACMAD clade</taxon>
        <taxon>Arundinoideae</taxon>
        <taxon>Arundineae</taxon>
        <taxon>Arundo</taxon>
    </lineage>
</organism>
<proteinExistence type="predicted"/>
<evidence type="ECO:0000313" key="1">
    <source>
        <dbReference type="EMBL" id="JAE37737.1"/>
    </source>
</evidence>
<reference evidence="1" key="2">
    <citation type="journal article" date="2015" name="Data Brief">
        <title>Shoot transcriptome of the giant reed, Arundo donax.</title>
        <authorList>
            <person name="Barrero R.A."/>
            <person name="Guerrero F.D."/>
            <person name="Moolhuijzen P."/>
            <person name="Goolsby J.A."/>
            <person name="Tidwell J."/>
            <person name="Bellgard S.E."/>
            <person name="Bellgard M.I."/>
        </authorList>
    </citation>
    <scope>NUCLEOTIDE SEQUENCE</scope>
    <source>
        <tissue evidence="1">Shoot tissue taken approximately 20 cm above the soil surface</tissue>
    </source>
</reference>
<name>A0A0A9HLX4_ARUDO</name>